<name>A0ABS8M717_9FLAO</name>
<keyword evidence="2" id="KW-1185">Reference proteome</keyword>
<accession>A0ABS8M717</accession>
<protein>
    <recommendedName>
        <fullName evidence="3">HEPN domain-containing protein</fullName>
    </recommendedName>
</protein>
<gene>
    <name evidence="1" type="ORF">LNQ34_19810</name>
</gene>
<comment type="caution">
    <text evidence="1">The sequence shown here is derived from an EMBL/GenBank/DDBJ whole genome shotgun (WGS) entry which is preliminary data.</text>
</comment>
<dbReference type="EMBL" id="JAJJMN010000002">
    <property type="protein sequence ID" value="MCC9020018.1"/>
    <property type="molecule type" value="Genomic_DNA"/>
</dbReference>
<evidence type="ECO:0008006" key="3">
    <source>
        <dbReference type="Google" id="ProtNLM"/>
    </source>
</evidence>
<evidence type="ECO:0000313" key="1">
    <source>
        <dbReference type="EMBL" id="MCC9020018.1"/>
    </source>
</evidence>
<reference evidence="1" key="1">
    <citation type="submission" date="2021-11" db="EMBL/GenBank/DDBJ databases">
        <title>Description of novel Flavobacterium species.</title>
        <authorList>
            <person name="Saticioglu I.B."/>
            <person name="Ay H."/>
            <person name="Altun S."/>
            <person name="Duman M."/>
        </authorList>
    </citation>
    <scope>NUCLEOTIDE SEQUENCE</scope>
    <source>
        <strain evidence="1">F-126</strain>
    </source>
</reference>
<dbReference type="RefSeq" id="WP_230000970.1">
    <property type="nucleotide sequence ID" value="NZ_JAJJMN010000002.1"/>
</dbReference>
<organism evidence="1 2">
    <name type="scientific">Flavobacterium lipolyticum</name>
    <dbReference type="NCBI Taxonomy" id="2893754"/>
    <lineage>
        <taxon>Bacteria</taxon>
        <taxon>Pseudomonadati</taxon>
        <taxon>Bacteroidota</taxon>
        <taxon>Flavobacteriia</taxon>
        <taxon>Flavobacteriales</taxon>
        <taxon>Flavobacteriaceae</taxon>
        <taxon>Flavobacterium</taxon>
    </lineage>
</organism>
<sequence length="158" mass="18456">MPAYLFDQDSSEKKLKHLIFLHDKFTEDPDSSEKALQIAIEAWHLTDWVHKEFQTTHNIDDLGSFRGTLYPNCNSLKIMHDLANSSKHGDTSHPKAGIQSAYLYEGEFDPSDFSMEEFEVSRLEIILTDNSKLFFDEEITKVVDFWKDYFRNELNITL</sequence>
<proteinExistence type="predicted"/>
<evidence type="ECO:0000313" key="2">
    <source>
        <dbReference type="Proteomes" id="UP001430700"/>
    </source>
</evidence>
<dbReference type="Proteomes" id="UP001430700">
    <property type="component" value="Unassembled WGS sequence"/>
</dbReference>